<dbReference type="InterPro" id="IPR011048">
    <property type="entry name" value="Haem_d1_sf"/>
</dbReference>
<dbReference type="Pfam" id="PF05345">
    <property type="entry name" value="He_PIG"/>
    <property type="match status" value="1"/>
</dbReference>
<dbReference type="InterPro" id="IPR015943">
    <property type="entry name" value="WD40/YVTN_repeat-like_dom_sf"/>
</dbReference>
<dbReference type="InterPro" id="IPR015919">
    <property type="entry name" value="Cadherin-like_sf"/>
</dbReference>
<dbReference type="SUPFAM" id="SSF51004">
    <property type="entry name" value="C-terminal (heme d1) domain of cytochrome cd1-nitrite reductase"/>
    <property type="match status" value="1"/>
</dbReference>
<dbReference type="InterPro" id="IPR051200">
    <property type="entry name" value="Host-pathogen_enzymatic-act"/>
</dbReference>
<sequence length="448" mass="45075">MHEPSAPLARRSLVTPRRSRTGVAVTASVALAGLFSAGVAPGAGAEAAPLRQVALAALDSVASTGPAAPGALVLDEGIGRGFSLDTLRDRLLVFDIGPSFLSLAATVALGPSPTDVAVDTTAHRVVVSDDVTDTVSVIDGGSAVPSVVATIPTGSVDAEAIAVDGATATVYVANLASDDVTVLHLDSGTSTRVPVGDAPADVAVDPSTHIAYVAEADGRSISTIVGDTPGIRSSIGSAPRSLTIAADRILVATDDLGPGGGVFRVQAYDRDLRELGGSVNLGARASGVAVDTQLRIVFVRTEVGELRTLGFDALDELGLTPPPLTGGQPRQVTVQQSTHRLVVVTTDRRTATLTLFGVAASPEFVGGALAAARVGAAYREKVVAVASPASVSYAVRPGDILPPGIVLDGSSGELRGTPRVAGSYDFSVTASNGSATTASRGFKIIVAP</sequence>
<proteinExistence type="predicted"/>
<reference evidence="1" key="1">
    <citation type="submission" date="2024-05" db="EMBL/GenBank/DDBJ databases">
        <title>Herbiconiux sp. A18JL235.</title>
        <authorList>
            <person name="Zhang G."/>
        </authorList>
    </citation>
    <scope>NUCLEOTIDE SEQUENCE</scope>
    <source>
        <strain evidence="1">A18JL235</strain>
    </source>
</reference>
<dbReference type="Gene3D" id="2.60.40.10">
    <property type="entry name" value="Immunoglobulins"/>
    <property type="match status" value="1"/>
</dbReference>
<evidence type="ECO:0000313" key="1">
    <source>
        <dbReference type="EMBL" id="XDI05434.1"/>
    </source>
</evidence>
<dbReference type="SUPFAM" id="SSF49313">
    <property type="entry name" value="Cadherin-like"/>
    <property type="match status" value="1"/>
</dbReference>
<protein>
    <submittedName>
        <fullName evidence="1">Ig domain-containing protein</fullName>
    </submittedName>
</protein>
<dbReference type="InterPro" id="IPR013783">
    <property type="entry name" value="Ig-like_fold"/>
</dbReference>
<dbReference type="PANTHER" id="PTHR47197">
    <property type="entry name" value="PROTEIN NIRF"/>
    <property type="match status" value="1"/>
</dbReference>
<dbReference type="EMBL" id="CP162511">
    <property type="protein sequence ID" value="XDI05434.1"/>
    <property type="molecule type" value="Genomic_DNA"/>
</dbReference>
<dbReference type="GO" id="GO:0005975">
    <property type="term" value="P:carbohydrate metabolic process"/>
    <property type="evidence" value="ECO:0007669"/>
    <property type="project" value="UniProtKB-ARBA"/>
</dbReference>
<accession>A0AB39BG63</accession>
<organism evidence="1">
    <name type="scientific">Herbiconiux sp. A18JL235</name>
    <dbReference type="NCBI Taxonomy" id="3152363"/>
    <lineage>
        <taxon>Bacteria</taxon>
        <taxon>Bacillati</taxon>
        <taxon>Actinomycetota</taxon>
        <taxon>Actinomycetes</taxon>
        <taxon>Micrococcales</taxon>
        <taxon>Microbacteriaceae</taxon>
        <taxon>Herbiconiux</taxon>
    </lineage>
</organism>
<dbReference type="GO" id="GO:0016020">
    <property type="term" value="C:membrane"/>
    <property type="evidence" value="ECO:0007669"/>
    <property type="project" value="InterPro"/>
</dbReference>
<dbReference type="GO" id="GO:0005509">
    <property type="term" value="F:calcium ion binding"/>
    <property type="evidence" value="ECO:0007669"/>
    <property type="project" value="InterPro"/>
</dbReference>
<gene>
    <name evidence="1" type="ORF">ABFY20_19275</name>
</gene>
<dbReference type="AlphaFoldDB" id="A0AB39BG63"/>
<dbReference type="RefSeq" id="WP_368497822.1">
    <property type="nucleotide sequence ID" value="NZ_CP162511.1"/>
</dbReference>
<name>A0AB39BG63_9MICO</name>
<dbReference type="Gene3D" id="2.130.10.10">
    <property type="entry name" value="YVTN repeat-like/Quinoprotein amine dehydrogenase"/>
    <property type="match status" value="1"/>
</dbReference>
<dbReference type="PANTHER" id="PTHR47197:SF3">
    <property type="entry name" value="DIHYDRO-HEME D1 DEHYDROGENASE"/>
    <property type="match status" value="1"/>
</dbReference>